<dbReference type="Proteomes" id="UP000821865">
    <property type="component" value="Chromosome 10"/>
</dbReference>
<accession>A0ACB8DPW0</accession>
<sequence length="152" mass="17159">MLLHITLSVAYATSGSYKRGIADDTKPRVVLDASSHSQGFSFSNHYEDKGVNRNPELLQVLIRFPPLAVAINSDIEKAFLQKRREPVRDTFLFIWGDTIPVIQKDAVEWRQCPGEDNRSDLLTRDVNARTLCVSRIWWSGPESLGQSTSEVV</sequence>
<gene>
    <name evidence="1" type="ORF">HPB49_015788</name>
</gene>
<name>A0ACB8DPW0_DERSI</name>
<reference evidence="1" key="1">
    <citation type="submission" date="2020-05" db="EMBL/GenBank/DDBJ databases">
        <title>Large-scale comparative analyses of tick genomes elucidate their genetic diversity and vector capacities.</title>
        <authorList>
            <person name="Jia N."/>
            <person name="Wang J."/>
            <person name="Shi W."/>
            <person name="Du L."/>
            <person name="Sun Y."/>
            <person name="Zhan W."/>
            <person name="Jiang J."/>
            <person name="Wang Q."/>
            <person name="Zhang B."/>
            <person name="Ji P."/>
            <person name="Sakyi L.B."/>
            <person name="Cui X."/>
            <person name="Yuan T."/>
            <person name="Jiang B."/>
            <person name="Yang W."/>
            <person name="Lam T.T.-Y."/>
            <person name="Chang Q."/>
            <person name="Ding S."/>
            <person name="Wang X."/>
            <person name="Zhu J."/>
            <person name="Ruan X."/>
            <person name="Zhao L."/>
            <person name="Wei J."/>
            <person name="Que T."/>
            <person name="Du C."/>
            <person name="Cheng J."/>
            <person name="Dai P."/>
            <person name="Han X."/>
            <person name="Huang E."/>
            <person name="Gao Y."/>
            <person name="Liu J."/>
            <person name="Shao H."/>
            <person name="Ye R."/>
            <person name="Li L."/>
            <person name="Wei W."/>
            <person name="Wang X."/>
            <person name="Wang C."/>
            <person name="Yang T."/>
            <person name="Huo Q."/>
            <person name="Li W."/>
            <person name="Guo W."/>
            <person name="Chen H."/>
            <person name="Zhou L."/>
            <person name="Ni X."/>
            <person name="Tian J."/>
            <person name="Zhou Y."/>
            <person name="Sheng Y."/>
            <person name="Liu T."/>
            <person name="Pan Y."/>
            <person name="Xia L."/>
            <person name="Li J."/>
            <person name="Zhao F."/>
            <person name="Cao W."/>
        </authorList>
    </citation>
    <scope>NUCLEOTIDE SEQUENCE</scope>
    <source>
        <strain evidence="1">Dsil-2018</strain>
    </source>
</reference>
<protein>
    <submittedName>
        <fullName evidence="1">Uncharacterized protein</fullName>
    </submittedName>
</protein>
<keyword evidence="2" id="KW-1185">Reference proteome</keyword>
<evidence type="ECO:0000313" key="2">
    <source>
        <dbReference type="Proteomes" id="UP000821865"/>
    </source>
</evidence>
<proteinExistence type="predicted"/>
<comment type="caution">
    <text evidence="1">The sequence shown here is derived from an EMBL/GenBank/DDBJ whole genome shotgun (WGS) entry which is preliminary data.</text>
</comment>
<organism evidence="1 2">
    <name type="scientific">Dermacentor silvarum</name>
    <name type="common">Tick</name>
    <dbReference type="NCBI Taxonomy" id="543639"/>
    <lineage>
        <taxon>Eukaryota</taxon>
        <taxon>Metazoa</taxon>
        <taxon>Ecdysozoa</taxon>
        <taxon>Arthropoda</taxon>
        <taxon>Chelicerata</taxon>
        <taxon>Arachnida</taxon>
        <taxon>Acari</taxon>
        <taxon>Parasitiformes</taxon>
        <taxon>Ixodida</taxon>
        <taxon>Ixodoidea</taxon>
        <taxon>Ixodidae</taxon>
        <taxon>Rhipicephalinae</taxon>
        <taxon>Dermacentor</taxon>
    </lineage>
</organism>
<dbReference type="EMBL" id="CM023479">
    <property type="protein sequence ID" value="KAH7974480.1"/>
    <property type="molecule type" value="Genomic_DNA"/>
</dbReference>
<evidence type="ECO:0000313" key="1">
    <source>
        <dbReference type="EMBL" id="KAH7974480.1"/>
    </source>
</evidence>